<keyword evidence="18" id="KW-1185">Reference proteome</keyword>
<name>A0A0V0R162_PSEPJ</name>
<dbReference type="EC" id="2.7.11.22" evidence="2"/>
<dbReference type="PANTHER" id="PTHR24056:SF254">
    <property type="entry name" value="CYCLIN-DEPENDENT KINASE 2"/>
    <property type="match status" value="1"/>
</dbReference>
<dbReference type="SMART" id="SM00220">
    <property type="entry name" value="S_TKc"/>
    <property type="match status" value="1"/>
</dbReference>
<evidence type="ECO:0000256" key="5">
    <source>
        <dbReference type="ARBA" id="ARBA00022741"/>
    </source>
</evidence>
<dbReference type="InParanoid" id="A0A0V0R162"/>
<dbReference type="GO" id="GO:0004693">
    <property type="term" value="F:cyclin-dependent protein serine/threonine kinase activity"/>
    <property type="evidence" value="ECO:0007669"/>
    <property type="project" value="UniProtKB-EC"/>
</dbReference>
<protein>
    <recommendedName>
        <fullName evidence="9">Cyclin-dependent kinase 2 homolog</fullName>
        <ecNumber evidence="2">2.7.11.22</ecNumber>
    </recommendedName>
    <alternativeName>
        <fullName evidence="10">Cell division control protein 2 homolog</fullName>
    </alternativeName>
    <alternativeName>
        <fullName evidence="11">cdc2-related kinase 2</fullName>
    </alternativeName>
</protein>
<comment type="subunit">
    <text evidence="8">May form a complex composed of at least the catalytic subunit CRK2 and a cyclin.</text>
</comment>
<dbReference type="OrthoDB" id="430566at2759"/>
<dbReference type="GO" id="GO:0010389">
    <property type="term" value="P:regulation of G2/M transition of mitotic cell cycle"/>
    <property type="evidence" value="ECO:0007669"/>
    <property type="project" value="TreeGrafter"/>
</dbReference>
<gene>
    <name evidence="17" type="ORF">PPERSA_01654</name>
</gene>
<dbReference type="Pfam" id="PF00069">
    <property type="entry name" value="Pkinase"/>
    <property type="match status" value="1"/>
</dbReference>
<evidence type="ECO:0000256" key="12">
    <source>
        <dbReference type="ARBA" id="ARBA00047811"/>
    </source>
</evidence>
<accession>A0A0V0R162</accession>
<dbReference type="EMBL" id="LDAU01000073">
    <property type="protein sequence ID" value="KRX08109.1"/>
    <property type="molecule type" value="Genomic_DNA"/>
</dbReference>
<dbReference type="PROSITE" id="PS00107">
    <property type="entry name" value="PROTEIN_KINASE_ATP"/>
    <property type="match status" value="1"/>
</dbReference>
<comment type="catalytic activity">
    <reaction evidence="12">
        <text>L-threonyl-[protein] + ATP = O-phospho-L-threonyl-[protein] + ADP + H(+)</text>
        <dbReference type="Rhea" id="RHEA:46608"/>
        <dbReference type="Rhea" id="RHEA-COMP:11060"/>
        <dbReference type="Rhea" id="RHEA-COMP:11605"/>
        <dbReference type="ChEBI" id="CHEBI:15378"/>
        <dbReference type="ChEBI" id="CHEBI:30013"/>
        <dbReference type="ChEBI" id="CHEBI:30616"/>
        <dbReference type="ChEBI" id="CHEBI:61977"/>
        <dbReference type="ChEBI" id="CHEBI:456216"/>
        <dbReference type="EC" id="2.7.11.22"/>
    </reaction>
</comment>
<evidence type="ECO:0000256" key="6">
    <source>
        <dbReference type="ARBA" id="ARBA00022777"/>
    </source>
</evidence>
<dbReference type="FunFam" id="3.30.200.20:FF:000375">
    <property type="entry name" value="Cell division related protein kinase 2"/>
    <property type="match status" value="1"/>
</dbReference>
<dbReference type="GO" id="GO:0000082">
    <property type="term" value="P:G1/S transition of mitotic cell cycle"/>
    <property type="evidence" value="ECO:0007669"/>
    <property type="project" value="TreeGrafter"/>
</dbReference>
<evidence type="ECO:0000313" key="17">
    <source>
        <dbReference type="EMBL" id="KRX08109.1"/>
    </source>
</evidence>
<dbReference type="InterPro" id="IPR000719">
    <property type="entry name" value="Prot_kinase_dom"/>
</dbReference>
<evidence type="ECO:0000256" key="11">
    <source>
        <dbReference type="ARBA" id="ARBA00042858"/>
    </source>
</evidence>
<dbReference type="AlphaFoldDB" id="A0A0V0R162"/>
<comment type="similarity">
    <text evidence="1">Belongs to the protein kinase superfamily. CMGC Ser/Thr protein kinase family. CDC2/CDKX subfamily.</text>
</comment>
<dbReference type="InterPro" id="IPR011009">
    <property type="entry name" value="Kinase-like_dom_sf"/>
</dbReference>
<dbReference type="GO" id="GO:0010468">
    <property type="term" value="P:regulation of gene expression"/>
    <property type="evidence" value="ECO:0007669"/>
    <property type="project" value="TreeGrafter"/>
</dbReference>
<evidence type="ECO:0000256" key="10">
    <source>
        <dbReference type="ARBA" id="ARBA00041902"/>
    </source>
</evidence>
<proteinExistence type="inferred from homology"/>
<reference evidence="17 18" key="1">
    <citation type="journal article" date="2015" name="Sci. Rep.">
        <title>Genome of the facultative scuticociliatosis pathogen Pseudocohnilembus persalinus provides insight into its virulence through horizontal gene transfer.</title>
        <authorList>
            <person name="Xiong J."/>
            <person name="Wang G."/>
            <person name="Cheng J."/>
            <person name="Tian M."/>
            <person name="Pan X."/>
            <person name="Warren A."/>
            <person name="Jiang C."/>
            <person name="Yuan D."/>
            <person name="Miao W."/>
        </authorList>
    </citation>
    <scope>NUCLEOTIDE SEQUENCE [LARGE SCALE GENOMIC DNA]</scope>
    <source>
        <strain evidence="17">36N120E</strain>
    </source>
</reference>
<comment type="catalytic activity">
    <reaction evidence="13">
        <text>L-seryl-[protein] + ATP = O-phospho-L-seryl-[protein] + ADP + H(+)</text>
        <dbReference type="Rhea" id="RHEA:17989"/>
        <dbReference type="Rhea" id="RHEA-COMP:9863"/>
        <dbReference type="Rhea" id="RHEA-COMP:11604"/>
        <dbReference type="ChEBI" id="CHEBI:15378"/>
        <dbReference type="ChEBI" id="CHEBI:29999"/>
        <dbReference type="ChEBI" id="CHEBI:30616"/>
        <dbReference type="ChEBI" id="CHEBI:83421"/>
        <dbReference type="ChEBI" id="CHEBI:456216"/>
        <dbReference type="EC" id="2.7.11.22"/>
    </reaction>
</comment>
<evidence type="ECO:0000256" key="1">
    <source>
        <dbReference type="ARBA" id="ARBA00006485"/>
    </source>
</evidence>
<dbReference type="GO" id="GO:0030332">
    <property type="term" value="F:cyclin binding"/>
    <property type="evidence" value="ECO:0007669"/>
    <property type="project" value="TreeGrafter"/>
</dbReference>
<evidence type="ECO:0000256" key="2">
    <source>
        <dbReference type="ARBA" id="ARBA00012425"/>
    </source>
</evidence>
<dbReference type="Gene3D" id="3.30.200.20">
    <property type="entry name" value="Phosphorylase Kinase, domain 1"/>
    <property type="match status" value="1"/>
</dbReference>
<dbReference type="Proteomes" id="UP000054937">
    <property type="component" value="Unassembled WGS sequence"/>
</dbReference>
<evidence type="ECO:0000259" key="16">
    <source>
        <dbReference type="PROSITE" id="PS50011"/>
    </source>
</evidence>
<evidence type="ECO:0000256" key="15">
    <source>
        <dbReference type="RuleBase" id="RU000304"/>
    </source>
</evidence>
<dbReference type="InterPro" id="IPR017441">
    <property type="entry name" value="Protein_kinase_ATP_BS"/>
</dbReference>
<dbReference type="InterPro" id="IPR050108">
    <property type="entry name" value="CDK"/>
</dbReference>
<dbReference type="GO" id="GO:0007165">
    <property type="term" value="P:signal transduction"/>
    <property type="evidence" value="ECO:0007669"/>
    <property type="project" value="TreeGrafter"/>
</dbReference>
<keyword evidence="6 17" id="KW-0418">Kinase</keyword>
<dbReference type="PANTHER" id="PTHR24056">
    <property type="entry name" value="CELL DIVISION PROTEIN KINASE"/>
    <property type="match status" value="1"/>
</dbReference>
<dbReference type="PROSITE" id="PS00108">
    <property type="entry name" value="PROTEIN_KINASE_ST"/>
    <property type="match status" value="1"/>
</dbReference>
<organism evidence="17 18">
    <name type="scientific">Pseudocohnilembus persalinus</name>
    <name type="common">Ciliate</name>
    <dbReference type="NCBI Taxonomy" id="266149"/>
    <lineage>
        <taxon>Eukaryota</taxon>
        <taxon>Sar</taxon>
        <taxon>Alveolata</taxon>
        <taxon>Ciliophora</taxon>
        <taxon>Intramacronucleata</taxon>
        <taxon>Oligohymenophorea</taxon>
        <taxon>Scuticociliatia</taxon>
        <taxon>Philasterida</taxon>
        <taxon>Pseudocohnilembidae</taxon>
        <taxon>Pseudocohnilembus</taxon>
    </lineage>
</organism>
<comment type="caution">
    <text evidence="17">The sequence shown here is derived from an EMBL/GenBank/DDBJ whole genome shotgun (WGS) entry which is preliminary data.</text>
</comment>
<evidence type="ECO:0000313" key="18">
    <source>
        <dbReference type="Proteomes" id="UP000054937"/>
    </source>
</evidence>
<dbReference type="GO" id="GO:0005634">
    <property type="term" value="C:nucleus"/>
    <property type="evidence" value="ECO:0007669"/>
    <property type="project" value="TreeGrafter"/>
</dbReference>
<dbReference type="Gene3D" id="1.10.510.10">
    <property type="entry name" value="Transferase(Phosphotransferase) domain 1"/>
    <property type="match status" value="1"/>
</dbReference>
<dbReference type="GO" id="GO:0005737">
    <property type="term" value="C:cytoplasm"/>
    <property type="evidence" value="ECO:0007669"/>
    <property type="project" value="TreeGrafter"/>
</dbReference>
<evidence type="ECO:0000256" key="9">
    <source>
        <dbReference type="ARBA" id="ARBA00039612"/>
    </source>
</evidence>
<keyword evidence="5 14" id="KW-0547">Nucleotide-binding</keyword>
<dbReference type="FunFam" id="1.10.510.10:FF:000611">
    <property type="entry name" value="CMGC family protein kinase"/>
    <property type="match status" value="1"/>
</dbReference>
<dbReference type="InterPro" id="IPR008271">
    <property type="entry name" value="Ser/Thr_kinase_AS"/>
</dbReference>
<dbReference type="GO" id="GO:0000307">
    <property type="term" value="C:cyclin-dependent protein kinase holoenzyme complex"/>
    <property type="evidence" value="ECO:0007669"/>
    <property type="project" value="TreeGrafter"/>
</dbReference>
<evidence type="ECO:0000256" key="8">
    <source>
        <dbReference type="ARBA" id="ARBA00038543"/>
    </source>
</evidence>
<evidence type="ECO:0000256" key="4">
    <source>
        <dbReference type="ARBA" id="ARBA00022679"/>
    </source>
</evidence>
<evidence type="ECO:0000256" key="7">
    <source>
        <dbReference type="ARBA" id="ARBA00022840"/>
    </source>
</evidence>
<dbReference type="PROSITE" id="PS50011">
    <property type="entry name" value="PROTEIN_KINASE_DOM"/>
    <property type="match status" value="1"/>
</dbReference>
<feature type="binding site" evidence="14">
    <location>
        <position position="49"/>
    </location>
    <ligand>
        <name>ATP</name>
        <dbReference type="ChEBI" id="CHEBI:30616"/>
    </ligand>
</feature>
<sequence>MQEQKQNYQDQNIFLQERYEKIEKLGEGTYGVVSKYYDHQKKEYVAIKKIKFDNDEDEGVPATALREMSILKRMNHPNIVKLLDIILVQQGETYVYLIFEFYEQDLRQYIRNFKKFANNCKMSLDFYQNKFKQILEAVHYCHGIGIMHRDLKPHNILVDKQGNIKVADFGLARAFNYPLQKMTKEIVTLWYRAPEILLGTNDYDIGVDVWSVGCILCEFCILQPVFMGDSQIEQIFQIFKYSGTPNEENWPGVTKLTDFSQKFPKFSKNQDFFNKSQYLNTIGQQGIDLLERLLQVDPNKRINCMEALQHEFFKLQEKQQKKGLQQANKQNTQGIQDIQTVQLIQNIQNFQKTQMKINQTLYQQQFIEEEQEENKKN</sequence>
<evidence type="ECO:0000256" key="3">
    <source>
        <dbReference type="ARBA" id="ARBA00022527"/>
    </source>
</evidence>
<dbReference type="GO" id="GO:0005524">
    <property type="term" value="F:ATP binding"/>
    <property type="evidence" value="ECO:0007669"/>
    <property type="project" value="UniProtKB-UniRule"/>
</dbReference>
<keyword evidence="3 15" id="KW-0723">Serine/threonine-protein kinase</keyword>
<feature type="domain" description="Protein kinase" evidence="16">
    <location>
        <begin position="19"/>
        <end position="313"/>
    </location>
</feature>
<dbReference type="CDD" id="cd07829">
    <property type="entry name" value="STKc_CDK_like"/>
    <property type="match status" value="1"/>
</dbReference>
<dbReference type="SUPFAM" id="SSF56112">
    <property type="entry name" value="Protein kinase-like (PK-like)"/>
    <property type="match status" value="1"/>
</dbReference>
<evidence type="ECO:0000256" key="13">
    <source>
        <dbReference type="ARBA" id="ARBA00048367"/>
    </source>
</evidence>
<dbReference type="OMA" id="RINCMEA"/>
<keyword evidence="4" id="KW-0808">Transferase</keyword>
<evidence type="ECO:0000256" key="14">
    <source>
        <dbReference type="PROSITE-ProRule" id="PRU10141"/>
    </source>
</evidence>
<keyword evidence="7 14" id="KW-0067">ATP-binding</keyword>